<dbReference type="PANTHER" id="PTHR48041:SF139">
    <property type="entry name" value="PROTEIN SCARLET"/>
    <property type="match status" value="1"/>
</dbReference>
<keyword evidence="4" id="KW-0547">Nucleotide-binding</keyword>
<feature type="domain" description="ABC transporter" evidence="10">
    <location>
        <begin position="126"/>
        <end position="385"/>
    </location>
</feature>
<evidence type="ECO:0000256" key="5">
    <source>
        <dbReference type="ARBA" id="ARBA00022840"/>
    </source>
</evidence>
<sequence>MGKGGVPAPPADVENQKLGVVDDDDDANESGASARIFQGVCDAGCPAEEPAAEPKFSGSEILTPRSALEVIASSMRGCSAEMTIRVKLSSSEGLAQEGVALSSGPGIVVMSSETSLYGGDGGGVQIAVENIGFAINALPGCFGPKKSKLKVDDQGLHHVLQNISGIHSSGRMLAILGPSGAGKTTLLNILGGNLTKTSGQIILNGEEACSPTDISEISAFVHQDDCMLSTMTVKETILFAAHMRLPYTMSNSKKAQRAANAIRLLGLDKCQSTIIGSSIDGTRGVSGGERKRCAIATELLTNPSIIFLDEPSSGLDAYAAYSLGGVLKTLCHLGKTVVMTIHQPSSDLYDMFDDMLLLASGQTVYWGEASKSVEYFCDLGYSCPPFSNPCDYFFLHVLNLSGPSGDSKLEQLHQSWRLSVTCKETQSTLLHKVSESSISIKDIVLLRLKSCVPVWRQIVLLTKRGFKHFLRNKMLLPSRLIQALISTLIALAVFWDVSENQTGIMARSGVLFYFVAGTLFTSVLSVLSAFSSERSVFIREYSNGAYSVFVYFCSKILVEYPFQILIPVLVSASSYFAIGLQQDGCKFAIFCLCLVMVNLCGTNIGLLLSSAFRDVAVALSLAPLFVLPFMLFSGFFISYEDTPDYVAWVQAISPVRYAFAALMQNEFNDLKLHCTPSQLIKGVPSGFDLGDVMPDAQGDGNCPREVTDFFANFSRDCGVDDPKAVDCLSWTARALSDPTCGARLATLGPFRDDQSTLVTKCSSVLVQPGNMDVLQLVNRCFNVDAEGGPDSAGGFYPESLGEESSFPVEICPIEDGSTYIELYGFDLLNIKHCLIMLGMLCVMTLALAYFMLFLTAARSRGKKLLCLSTYFSSHNF</sequence>
<evidence type="ECO:0000256" key="3">
    <source>
        <dbReference type="ARBA" id="ARBA00022692"/>
    </source>
</evidence>
<evidence type="ECO:0000256" key="2">
    <source>
        <dbReference type="ARBA" id="ARBA00022448"/>
    </source>
</evidence>
<feature type="transmembrane region" description="Helical" evidence="9">
    <location>
        <begin position="510"/>
        <end position="530"/>
    </location>
</feature>
<dbReference type="STRING" id="1764295.A0A5B8MQD5"/>
<dbReference type="Gene3D" id="3.40.50.300">
    <property type="entry name" value="P-loop containing nucleotide triphosphate hydrolases"/>
    <property type="match status" value="1"/>
</dbReference>
<evidence type="ECO:0000256" key="8">
    <source>
        <dbReference type="SAM" id="MobiDB-lite"/>
    </source>
</evidence>
<dbReference type="PANTHER" id="PTHR48041">
    <property type="entry name" value="ABC TRANSPORTER G FAMILY MEMBER 28"/>
    <property type="match status" value="1"/>
</dbReference>
<dbReference type="AlphaFoldDB" id="A0A5B8MQD5"/>
<evidence type="ECO:0000256" key="1">
    <source>
        <dbReference type="ARBA" id="ARBA00004141"/>
    </source>
</evidence>
<dbReference type="PROSITE" id="PS50893">
    <property type="entry name" value="ABC_TRANSPORTER_2"/>
    <property type="match status" value="1"/>
</dbReference>
<reference evidence="11 12" key="1">
    <citation type="submission" date="2018-07" db="EMBL/GenBank/DDBJ databases">
        <title>The complete nuclear genome of the prasinophyte Chloropicon primus (CCMP1205).</title>
        <authorList>
            <person name="Pombert J.-F."/>
            <person name="Otis C."/>
            <person name="Turmel M."/>
            <person name="Lemieux C."/>
        </authorList>
    </citation>
    <scope>NUCLEOTIDE SEQUENCE [LARGE SCALE GENOMIC DNA]</scope>
    <source>
        <strain evidence="11 12">CCMP1205</strain>
    </source>
</reference>
<keyword evidence="7 9" id="KW-0472">Membrane</keyword>
<dbReference type="SUPFAM" id="SSF52540">
    <property type="entry name" value="P-loop containing nucleoside triphosphate hydrolases"/>
    <property type="match status" value="1"/>
</dbReference>
<dbReference type="Pfam" id="PF00005">
    <property type="entry name" value="ABC_tran"/>
    <property type="match status" value="1"/>
</dbReference>
<dbReference type="GO" id="GO:0016887">
    <property type="term" value="F:ATP hydrolysis activity"/>
    <property type="evidence" value="ECO:0007669"/>
    <property type="project" value="InterPro"/>
</dbReference>
<keyword evidence="2" id="KW-0813">Transport</keyword>
<evidence type="ECO:0000256" key="7">
    <source>
        <dbReference type="ARBA" id="ARBA00023136"/>
    </source>
</evidence>
<keyword evidence="12" id="KW-1185">Reference proteome</keyword>
<feature type="transmembrane region" description="Helical" evidence="9">
    <location>
        <begin position="834"/>
        <end position="854"/>
    </location>
</feature>
<dbReference type="OrthoDB" id="66620at2759"/>
<dbReference type="GO" id="GO:0140359">
    <property type="term" value="F:ABC-type transporter activity"/>
    <property type="evidence" value="ECO:0007669"/>
    <property type="project" value="InterPro"/>
</dbReference>
<evidence type="ECO:0000256" key="6">
    <source>
        <dbReference type="ARBA" id="ARBA00022989"/>
    </source>
</evidence>
<dbReference type="Proteomes" id="UP000316726">
    <property type="component" value="Chromosome 7"/>
</dbReference>
<evidence type="ECO:0000256" key="4">
    <source>
        <dbReference type="ARBA" id="ARBA00022741"/>
    </source>
</evidence>
<dbReference type="Pfam" id="PF19055">
    <property type="entry name" value="ABC2_membrane_7"/>
    <property type="match status" value="1"/>
</dbReference>
<dbReference type="SMART" id="SM00382">
    <property type="entry name" value="AAA"/>
    <property type="match status" value="1"/>
</dbReference>
<dbReference type="InterPro" id="IPR003593">
    <property type="entry name" value="AAA+_ATPase"/>
</dbReference>
<accession>A0A5B8MQD5</accession>
<dbReference type="Pfam" id="PF01061">
    <property type="entry name" value="ABC2_membrane"/>
    <property type="match status" value="1"/>
</dbReference>
<evidence type="ECO:0000259" key="10">
    <source>
        <dbReference type="PROSITE" id="PS50893"/>
    </source>
</evidence>
<feature type="transmembrane region" description="Helical" evidence="9">
    <location>
        <begin position="480"/>
        <end position="498"/>
    </location>
</feature>
<dbReference type="InterPro" id="IPR043926">
    <property type="entry name" value="ABCG_dom"/>
</dbReference>
<keyword evidence="6 9" id="KW-1133">Transmembrane helix</keyword>
<name>A0A5B8MQD5_9CHLO</name>
<keyword evidence="5" id="KW-0067">ATP-binding</keyword>
<feature type="transmembrane region" description="Helical" evidence="9">
    <location>
        <begin position="587"/>
        <end position="608"/>
    </location>
</feature>
<dbReference type="EMBL" id="CP031040">
    <property type="protein sequence ID" value="QDZ22224.1"/>
    <property type="molecule type" value="Genomic_DNA"/>
</dbReference>
<evidence type="ECO:0000256" key="9">
    <source>
        <dbReference type="SAM" id="Phobius"/>
    </source>
</evidence>
<dbReference type="InterPro" id="IPR003439">
    <property type="entry name" value="ABC_transporter-like_ATP-bd"/>
</dbReference>
<proteinExistence type="predicted"/>
<gene>
    <name evidence="11" type="ORF">A3770_07p47420</name>
</gene>
<keyword evidence="3 9" id="KW-0812">Transmembrane</keyword>
<dbReference type="GO" id="GO:0016020">
    <property type="term" value="C:membrane"/>
    <property type="evidence" value="ECO:0007669"/>
    <property type="project" value="UniProtKB-SubCell"/>
</dbReference>
<evidence type="ECO:0000313" key="11">
    <source>
        <dbReference type="EMBL" id="QDZ22224.1"/>
    </source>
</evidence>
<evidence type="ECO:0000313" key="12">
    <source>
        <dbReference type="Proteomes" id="UP000316726"/>
    </source>
</evidence>
<feature type="transmembrane region" description="Helical" evidence="9">
    <location>
        <begin position="564"/>
        <end position="581"/>
    </location>
</feature>
<protein>
    <submittedName>
        <fullName evidence="11">Type 2 ABC transporter</fullName>
    </submittedName>
</protein>
<dbReference type="InterPro" id="IPR013525">
    <property type="entry name" value="ABC2_TM"/>
</dbReference>
<dbReference type="InterPro" id="IPR027417">
    <property type="entry name" value="P-loop_NTPase"/>
</dbReference>
<organism evidence="11 12">
    <name type="scientific">Chloropicon primus</name>
    <dbReference type="NCBI Taxonomy" id="1764295"/>
    <lineage>
        <taxon>Eukaryota</taxon>
        <taxon>Viridiplantae</taxon>
        <taxon>Chlorophyta</taxon>
        <taxon>Chloropicophyceae</taxon>
        <taxon>Chloropicales</taxon>
        <taxon>Chloropicaceae</taxon>
        <taxon>Chloropicon</taxon>
    </lineage>
</organism>
<feature type="region of interest" description="Disordered" evidence="8">
    <location>
        <begin position="1"/>
        <end position="29"/>
    </location>
</feature>
<dbReference type="InterPro" id="IPR050352">
    <property type="entry name" value="ABCG_transporters"/>
</dbReference>
<comment type="subcellular location">
    <subcellularLocation>
        <location evidence="1">Membrane</location>
        <topology evidence="1">Multi-pass membrane protein</topology>
    </subcellularLocation>
</comment>
<dbReference type="GO" id="GO:0005524">
    <property type="term" value="F:ATP binding"/>
    <property type="evidence" value="ECO:0007669"/>
    <property type="project" value="UniProtKB-KW"/>
</dbReference>
<feature type="transmembrane region" description="Helical" evidence="9">
    <location>
        <begin position="615"/>
        <end position="637"/>
    </location>
</feature>